<name>A0ACC1AK51_9ROSI</name>
<comment type="caution">
    <text evidence="1">The sequence shown here is derived from an EMBL/GenBank/DDBJ whole genome shotgun (WGS) entry which is preliminary data.</text>
</comment>
<proteinExistence type="predicted"/>
<protein>
    <submittedName>
        <fullName evidence="1">Uncharacterized protein</fullName>
    </submittedName>
</protein>
<gene>
    <name evidence="1" type="ORF">Patl1_07082</name>
</gene>
<evidence type="ECO:0000313" key="2">
    <source>
        <dbReference type="Proteomes" id="UP001164250"/>
    </source>
</evidence>
<organism evidence="1 2">
    <name type="scientific">Pistacia atlantica</name>
    <dbReference type="NCBI Taxonomy" id="434234"/>
    <lineage>
        <taxon>Eukaryota</taxon>
        <taxon>Viridiplantae</taxon>
        <taxon>Streptophyta</taxon>
        <taxon>Embryophyta</taxon>
        <taxon>Tracheophyta</taxon>
        <taxon>Spermatophyta</taxon>
        <taxon>Magnoliopsida</taxon>
        <taxon>eudicotyledons</taxon>
        <taxon>Gunneridae</taxon>
        <taxon>Pentapetalae</taxon>
        <taxon>rosids</taxon>
        <taxon>malvids</taxon>
        <taxon>Sapindales</taxon>
        <taxon>Anacardiaceae</taxon>
        <taxon>Pistacia</taxon>
    </lineage>
</organism>
<reference evidence="2" key="1">
    <citation type="journal article" date="2023" name="G3 (Bethesda)">
        <title>Genome assembly and association tests identify interacting loci associated with vigor, precocity, and sex in interspecific pistachio rootstocks.</title>
        <authorList>
            <person name="Palmer W."/>
            <person name="Jacygrad E."/>
            <person name="Sagayaradj S."/>
            <person name="Cavanaugh K."/>
            <person name="Han R."/>
            <person name="Bertier L."/>
            <person name="Beede B."/>
            <person name="Kafkas S."/>
            <person name="Golino D."/>
            <person name="Preece J."/>
            <person name="Michelmore R."/>
        </authorList>
    </citation>
    <scope>NUCLEOTIDE SEQUENCE [LARGE SCALE GENOMIC DNA]</scope>
</reference>
<accession>A0ACC1AK51</accession>
<sequence>MWVKLNKTNPVSSSRESRHISSSSPLHCYSHKKPAQAALVFLANDVTSDTVTVTGGIDSSALRHKRQDDDIQQMDKIKMEVGGKVTANIVLEFQ</sequence>
<keyword evidence="2" id="KW-1185">Reference proteome</keyword>
<dbReference type="Proteomes" id="UP001164250">
    <property type="component" value="Chromosome 10"/>
</dbReference>
<dbReference type="EMBL" id="CM047906">
    <property type="protein sequence ID" value="KAJ0087080.1"/>
    <property type="molecule type" value="Genomic_DNA"/>
</dbReference>
<evidence type="ECO:0000313" key="1">
    <source>
        <dbReference type="EMBL" id="KAJ0087080.1"/>
    </source>
</evidence>